<protein>
    <submittedName>
        <fullName evidence="2">Uncharacterized protein</fullName>
    </submittedName>
</protein>
<dbReference type="Proteomes" id="UP000887569">
    <property type="component" value="Unplaced"/>
</dbReference>
<dbReference type="AlphaFoldDB" id="A0A915CDZ6"/>
<accession>A0A915CDZ6</accession>
<name>A0A915CDZ6_PARUN</name>
<keyword evidence="1" id="KW-1185">Reference proteome</keyword>
<sequence>MGACYPRRDCHFESIYYIRLVICLLKYISLKILTDCDYIWHIITTKSTIQFAPNVKHIGFFKKNKLQRHLLKLRESFKICYINFELKTKSQK</sequence>
<organism evidence="1 2">
    <name type="scientific">Parascaris univalens</name>
    <name type="common">Nematode worm</name>
    <dbReference type="NCBI Taxonomy" id="6257"/>
    <lineage>
        <taxon>Eukaryota</taxon>
        <taxon>Metazoa</taxon>
        <taxon>Ecdysozoa</taxon>
        <taxon>Nematoda</taxon>
        <taxon>Chromadorea</taxon>
        <taxon>Rhabditida</taxon>
        <taxon>Spirurina</taxon>
        <taxon>Ascaridomorpha</taxon>
        <taxon>Ascaridoidea</taxon>
        <taxon>Ascarididae</taxon>
        <taxon>Parascaris</taxon>
    </lineage>
</organism>
<dbReference type="WBParaSite" id="PgR129_g010_t04">
    <property type="protein sequence ID" value="PgR129_g010_t04"/>
    <property type="gene ID" value="PgR129_g010"/>
</dbReference>
<reference evidence="2" key="1">
    <citation type="submission" date="2022-11" db="UniProtKB">
        <authorList>
            <consortium name="WormBaseParasite"/>
        </authorList>
    </citation>
    <scope>IDENTIFICATION</scope>
</reference>
<evidence type="ECO:0000313" key="1">
    <source>
        <dbReference type="Proteomes" id="UP000887569"/>
    </source>
</evidence>
<proteinExistence type="predicted"/>
<evidence type="ECO:0000313" key="2">
    <source>
        <dbReference type="WBParaSite" id="PgR129_g010_t04"/>
    </source>
</evidence>